<protein>
    <submittedName>
        <fullName evidence="2">Toxin-antitoxin system toxin component, PIN family</fullName>
    </submittedName>
</protein>
<name>A0ABX1PDD1_9CYAN</name>
<gene>
    <name evidence="2" type="ORF">DP116_21505</name>
</gene>
<evidence type="ECO:0000259" key="1">
    <source>
        <dbReference type="SMART" id="SM00670"/>
    </source>
</evidence>
<accession>A0ABX1PDD1</accession>
<dbReference type="InterPro" id="IPR002850">
    <property type="entry name" value="PIN_toxin-like"/>
</dbReference>
<dbReference type="InterPro" id="IPR029060">
    <property type="entry name" value="PIN-like_dom_sf"/>
</dbReference>
<reference evidence="2 3" key="1">
    <citation type="submission" date="2018-06" db="EMBL/GenBank/DDBJ databases">
        <title>Comparative genomics of Brasilonema spp. strains.</title>
        <authorList>
            <person name="Alvarenga D.O."/>
            <person name="Fiore M.F."/>
            <person name="Varani A.M."/>
        </authorList>
    </citation>
    <scope>NUCLEOTIDE SEQUENCE [LARGE SCALE GENOMIC DNA]</scope>
    <source>
        <strain evidence="2 3">SPC951</strain>
    </source>
</reference>
<proteinExistence type="predicted"/>
<keyword evidence="3" id="KW-1185">Reference proteome</keyword>
<dbReference type="PANTHER" id="PTHR34610:SF4">
    <property type="entry name" value="SLL8027 PROTEIN"/>
    <property type="match status" value="1"/>
</dbReference>
<evidence type="ECO:0000313" key="2">
    <source>
        <dbReference type="EMBL" id="NMG21881.1"/>
    </source>
</evidence>
<dbReference type="RefSeq" id="WP_169157105.1">
    <property type="nucleotide sequence ID" value="NZ_CAWPJE010000197.1"/>
</dbReference>
<feature type="domain" description="PIN" evidence="1">
    <location>
        <begin position="1"/>
        <end position="117"/>
    </location>
</feature>
<dbReference type="Proteomes" id="UP000718564">
    <property type="component" value="Unassembled WGS sequence"/>
</dbReference>
<organism evidence="2 3">
    <name type="scientific">Brasilonema bromeliae SPC951</name>
    <dbReference type="NCBI Taxonomy" id="385972"/>
    <lineage>
        <taxon>Bacteria</taxon>
        <taxon>Bacillati</taxon>
        <taxon>Cyanobacteriota</taxon>
        <taxon>Cyanophyceae</taxon>
        <taxon>Nostocales</taxon>
        <taxon>Scytonemataceae</taxon>
        <taxon>Brasilonema</taxon>
        <taxon>Bromeliae group (in: Brasilonema)</taxon>
    </lineage>
</organism>
<dbReference type="Pfam" id="PF13470">
    <property type="entry name" value="PIN_3"/>
    <property type="match status" value="1"/>
</dbReference>
<sequence length="140" mass="15602">MKVVVDVNVWISALLWGGVPDKVLILAEDKKITIFANDALFLELEMTLRRRKFQSKIQSLDLNVDDVINATKDVIQMCPDISVDAPQLRDSKDNKILAAAVAASAEVIITGDLDLLVLTEFNQIPILTPQDFLSRHFPES</sequence>
<dbReference type="InterPro" id="IPR002716">
    <property type="entry name" value="PIN_dom"/>
</dbReference>
<dbReference type="EMBL" id="QMEB01000201">
    <property type="protein sequence ID" value="NMG21881.1"/>
    <property type="molecule type" value="Genomic_DNA"/>
</dbReference>
<comment type="caution">
    <text evidence="2">The sequence shown here is derived from an EMBL/GenBank/DDBJ whole genome shotgun (WGS) entry which is preliminary data.</text>
</comment>
<evidence type="ECO:0000313" key="3">
    <source>
        <dbReference type="Proteomes" id="UP000718564"/>
    </source>
</evidence>
<dbReference type="SMART" id="SM00670">
    <property type="entry name" value="PINc"/>
    <property type="match status" value="1"/>
</dbReference>
<dbReference type="PANTHER" id="PTHR34610">
    <property type="entry name" value="SSL7007 PROTEIN"/>
    <property type="match status" value="1"/>
</dbReference>
<dbReference type="NCBIfam" id="TIGR00305">
    <property type="entry name" value="putative toxin-antitoxin system toxin component, PIN family"/>
    <property type="match status" value="1"/>
</dbReference>
<dbReference type="SUPFAM" id="SSF88723">
    <property type="entry name" value="PIN domain-like"/>
    <property type="match status" value="1"/>
</dbReference>